<dbReference type="KEGG" id="aue:C5O00_13135"/>
<organism evidence="2 3">
    <name type="scientific">Pukyongia salina</name>
    <dbReference type="NCBI Taxonomy" id="2094025"/>
    <lineage>
        <taxon>Bacteria</taxon>
        <taxon>Pseudomonadati</taxon>
        <taxon>Bacteroidota</taxon>
        <taxon>Flavobacteriia</taxon>
        <taxon>Flavobacteriales</taxon>
        <taxon>Flavobacteriaceae</taxon>
        <taxon>Pukyongia</taxon>
    </lineage>
</organism>
<feature type="transmembrane region" description="Helical" evidence="1">
    <location>
        <begin position="7"/>
        <end position="27"/>
    </location>
</feature>
<dbReference type="OrthoDB" id="1466970at2"/>
<accession>A0A2S0HZG9</accession>
<evidence type="ECO:0000313" key="3">
    <source>
        <dbReference type="Proteomes" id="UP000238442"/>
    </source>
</evidence>
<dbReference type="EMBL" id="CP027062">
    <property type="protein sequence ID" value="AVI52045.1"/>
    <property type="molecule type" value="Genomic_DNA"/>
</dbReference>
<keyword evidence="1" id="KW-1133">Transmembrane helix</keyword>
<name>A0A2S0HZG9_9FLAO</name>
<dbReference type="Proteomes" id="UP000238442">
    <property type="component" value="Chromosome"/>
</dbReference>
<sequence length="125" mass="13822">MKLIKRVAWYSGGFVIGIIILMFFLGGKKTSCDYGPNARTLKNIRSKKLTISPEAQQLLTQHSLDSTAIQSVLLHGEVLFGESDTSKDSCKVYVIRGEVNAQPIKFSVENCENKAKISSLKIDTN</sequence>
<evidence type="ECO:0000313" key="2">
    <source>
        <dbReference type="EMBL" id="AVI52045.1"/>
    </source>
</evidence>
<dbReference type="RefSeq" id="WP_105217285.1">
    <property type="nucleotide sequence ID" value="NZ_CP027062.1"/>
</dbReference>
<dbReference type="AlphaFoldDB" id="A0A2S0HZG9"/>
<keyword evidence="3" id="KW-1185">Reference proteome</keyword>
<evidence type="ECO:0008006" key="4">
    <source>
        <dbReference type="Google" id="ProtNLM"/>
    </source>
</evidence>
<keyword evidence="1" id="KW-0812">Transmembrane</keyword>
<gene>
    <name evidence="2" type="ORF">C5O00_13135</name>
</gene>
<proteinExistence type="predicted"/>
<protein>
    <recommendedName>
        <fullName evidence="4">DUF4258 domain-containing protein</fullName>
    </recommendedName>
</protein>
<keyword evidence="1" id="KW-0472">Membrane</keyword>
<reference evidence="2 3" key="1">
    <citation type="submission" date="2018-02" db="EMBL/GenBank/DDBJ databases">
        <title>Genomic analysis of the strain RR4-38 isolated from a seawater recirculating aquaculture system.</title>
        <authorList>
            <person name="Kim Y.-S."/>
            <person name="Jang Y.H."/>
            <person name="Kim K.-H."/>
        </authorList>
    </citation>
    <scope>NUCLEOTIDE SEQUENCE [LARGE SCALE GENOMIC DNA]</scope>
    <source>
        <strain evidence="2 3">RR4-38</strain>
    </source>
</reference>
<evidence type="ECO:0000256" key="1">
    <source>
        <dbReference type="SAM" id="Phobius"/>
    </source>
</evidence>